<feature type="transmembrane region" description="Helical" evidence="1">
    <location>
        <begin position="56"/>
        <end position="78"/>
    </location>
</feature>
<keyword evidence="1" id="KW-1133">Transmembrane helix</keyword>
<accession>A0AAP4BVJ9</accession>
<organism evidence="2 3">
    <name type="scientific">Corynebacterium propinquum</name>
    <dbReference type="NCBI Taxonomy" id="43769"/>
    <lineage>
        <taxon>Bacteria</taxon>
        <taxon>Bacillati</taxon>
        <taxon>Actinomycetota</taxon>
        <taxon>Actinomycetes</taxon>
        <taxon>Mycobacteriales</taxon>
        <taxon>Corynebacteriaceae</taxon>
        <taxon>Corynebacterium</taxon>
    </lineage>
</organism>
<keyword evidence="1" id="KW-0472">Membrane</keyword>
<feature type="transmembrane region" description="Helical" evidence="1">
    <location>
        <begin position="85"/>
        <end position="102"/>
    </location>
</feature>
<comment type="caution">
    <text evidence="2">The sequence shown here is derived from an EMBL/GenBank/DDBJ whole genome shotgun (WGS) entry which is preliminary data.</text>
</comment>
<sequence length="153" mass="17540">MGNDSRSSSLWDWPRWALPFPEILLIAVLQLTSWAHCSLNDCSEGPTDFTTGGSNLWWWQLMSVAAIVISTIFAAFPLRSRLPEIGLLLWSGFTWSLQFWAFNQDLIDNYDLQLLLYPISESWRAGIIVTASLFFRKSLLKRRLNQTPSARSN</sequence>
<dbReference type="AlphaFoldDB" id="A0AAP4BVJ9"/>
<dbReference type="Proteomes" id="UP001226160">
    <property type="component" value="Unassembled WGS sequence"/>
</dbReference>
<name>A0AAP4BVJ9_9CORY</name>
<gene>
    <name evidence="2" type="ORF">QPX54_07470</name>
</gene>
<reference evidence="2" key="1">
    <citation type="submission" date="2023-05" db="EMBL/GenBank/DDBJ databases">
        <title>Metabolic capabilities are highly conserved among human nasal-associated Corynebacterium species in pangenomic analyses.</title>
        <authorList>
            <person name="Tran T.H."/>
            <person name="Roberts A.Q."/>
            <person name="Escapa I.F."/>
            <person name="Gao W."/>
            <person name="Conlan S."/>
            <person name="Kong H."/>
            <person name="Segre J.A."/>
            <person name="Kelly M.S."/>
            <person name="Lemon K.P."/>
        </authorList>
    </citation>
    <scope>NUCLEOTIDE SEQUENCE</scope>
    <source>
        <strain evidence="2">KPL2654</strain>
    </source>
</reference>
<proteinExistence type="predicted"/>
<dbReference type="EMBL" id="JASNVP010000006">
    <property type="protein sequence ID" value="MDK4326341.1"/>
    <property type="molecule type" value="Genomic_DNA"/>
</dbReference>
<protein>
    <submittedName>
        <fullName evidence="2">Uncharacterized protein</fullName>
    </submittedName>
</protein>
<dbReference type="RefSeq" id="WP_284589767.1">
    <property type="nucleotide sequence ID" value="NZ_JASNVP010000006.1"/>
</dbReference>
<feature type="transmembrane region" description="Helical" evidence="1">
    <location>
        <begin position="114"/>
        <end position="135"/>
    </location>
</feature>
<evidence type="ECO:0000313" key="2">
    <source>
        <dbReference type="EMBL" id="MDK4326341.1"/>
    </source>
</evidence>
<evidence type="ECO:0000256" key="1">
    <source>
        <dbReference type="SAM" id="Phobius"/>
    </source>
</evidence>
<keyword evidence="1" id="KW-0812">Transmembrane</keyword>
<evidence type="ECO:0000313" key="3">
    <source>
        <dbReference type="Proteomes" id="UP001226160"/>
    </source>
</evidence>